<dbReference type="InterPro" id="IPR008969">
    <property type="entry name" value="CarboxyPept-like_regulatory"/>
</dbReference>
<dbReference type="InterPro" id="IPR012910">
    <property type="entry name" value="Plug_dom"/>
</dbReference>
<sequence>MNKTLLMSPVLMVGLLQQVSAQDRSISGKVTDRQSGEGLPGVTVLLKGTTNGVSTNSDGTFVLNNVPASGGTLVFSSVGYVSVERALGNDNKLDVGLATDSKQLSEVVVTALGIEKNTRSLGYATQEIKAEQISQKSEPNVLNALQGKVSGVTITNSSGLPGASTNINIRGITSLQGSNQPLFVVDGIPISNNLDRTNGGSLGTLGGAQTTNRAVDIDPETIESINILKGPAAAALYGSRAAAGAVIITTKSGRGVNKKLEVTVTSGLALQQVYGIPEFQNDFGQGLNGINQTQLPGTNGLPLLGDINTGSTASWGPRFGSTPTIENGLLLADRTLLPYQAYEDNIKDFYRTGRLLTNGVNLRGGTAEQNFVLGVNHTDQKGIAAFNELERLNVNLGGNTTLINKLKAGASVNFASADQLGSSIGNGSSAFGTLVNVPRSYDLQGLPYKNPITGRSVFFTGTDNPLWNREFVQTTSKLTRFISSANVNYDITPWLNILYRAGLDTYTDRRKGVFTPGAARVPSGQVLDEVYYRSEFTGDFIATLKKENILTEGLNASLLLGQQINSRRFQRISSQADNLLVSGFPNSSVASVYSNGTGEETNLRRLLGYYTSLDLSYNNYLFLTLTGRIDESSTLPKKNNTFFYPSASAAFVFTDALGLDSDILSYGKIKGAAAQVGRDTDPYNLNTTYTVATFGNNVANLNFPLNGLGGFTLRNLQGNPNLKPEFTRSFEGGINLGLFSNRLTVDATYFYQTSRDQIIPLTTPASTGFTQRTANAGRLDNKGIEGLVTLTAVKGDDFDSFNWDVTLNYTRIRNEVVSLIEGVQRSSIDGNAFTGTIPSFVVGQPYGVIVGGKKPTSPDGRYIINPLTGLFAPDVAGEIIANPNFDWQAGLNNSLSYKGVNLTFLIDTNQGGDVVSFTNNFYKNNGALKETGVDRELPRVIPGVIETSNPDGSKSYRPNNIQVSAQDYWRSFGLQSDLGVYDATVYRLREVTLGYSLPKPVLERLPFGGVNISLSGRNLFYYAPNANFDPELNTQGAGNIRGLDIQGPPNARTYGVNLRFTL</sequence>
<evidence type="ECO:0000256" key="3">
    <source>
        <dbReference type="ARBA" id="ARBA00022452"/>
    </source>
</evidence>
<keyword evidence="4 10" id="KW-0812">Transmembrane</keyword>
<evidence type="ECO:0000256" key="7">
    <source>
        <dbReference type="ARBA" id="ARBA00023136"/>
    </source>
</evidence>
<gene>
    <name evidence="14" type="ORF">MUN86_17330</name>
</gene>
<keyword evidence="5" id="KW-0732">Signal</keyword>
<dbReference type="NCBIfam" id="TIGR04056">
    <property type="entry name" value="OMP_RagA_SusC"/>
    <property type="match status" value="1"/>
</dbReference>
<keyword evidence="8" id="KW-0675">Receptor</keyword>
<evidence type="ECO:0000313" key="15">
    <source>
        <dbReference type="Proteomes" id="UP000830401"/>
    </source>
</evidence>
<dbReference type="EMBL" id="CP095061">
    <property type="protein sequence ID" value="UOQ65297.1"/>
    <property type="molecule type" value="Genomic_DNA"/>
</dbReference>
<dbReference type="Pfam" id="PF00593">
    <property type="entry name" value="TonB_dep_Rec_b-barrel"/>
    <property type="match status" value="1"/>
</dbReference>
<dbReference type="Pfam" id="PF13715">
    <property type="entry name" value="CarbopepD_reg_2"/>
    <property type="match status" value="1"/>
</dbReference>
<evidence type="ECO:0000256" key="8">
    <source>
        <dbReference type="ARBA" id="ARBA00023170"/>
    </source>
</evidence>
<evidence type="ECO:0000256" key="11">
    <source>
        <dbReference type="RuleBase" id="RU003357"/>
    </source>
</evidence>
<dbReference type="PROSITE" id="PS52016">
    <property type="entry name" value="TONB_DEPENDENT_REC_3"/>
    <property type="match status" value="1"/>
</dbReference>
<evidence type="ECO:0000256" key="2">
    <source>
        <dbReference type="ARBA" id="ARBA00022448"/>
    </source>
</evidence>
<evidence type="ECO:0000256" key="4">
    <source>
        <dbReference type="ARBA" id="ARBA00022692"/>
    </source>
</evidence>
<dbReference type="InterPro" id="IPR000531">
    <property type="entry name" value="Beta-barrel_TonB"/>
</dbReference>
<feature type="domain" description="TonB-dependent receptor plug" evidence="13">
    <location>
        <begin position="119"/>
        <end position="245"/>
    </location>
</feature>
<dbReference type="Proteomes" id="UP000830401">
    <property type="component" value="Chromosome"/>
</dbReference>
<dbReference type="PANTHER" id="PTHR30069:SF29">
    <property type="entry name" value="HEMOGLOBIN AND HEMOGLOBIN-HAPTOGLOBIN-BINDING PROTEIN 1-RELATED"/>
    <property type="match status" value="1"/>
</dbReference>
<dbReference type="SUPFAM" id="SSF49464">
    <property type="entry name" value="Carboxypeptidase regulatory domain-like"/>
    <property type="match status" value="1"/>
</dbReference>
<dbReference type="NCBIfam" id="TIGR04057">
    <property type="entry name" value="SusC_RagA_signa"/>
    <property type="match status" value="1"/>
</dbReference>
<reference evidence="14" key="1">
    <citation type="submission" date="2022-04" db="EMBL/GenBank/DDBJ databases">
        <title>Hymenobacter sp. isolated from the air.</title>
        <authorList>
            <person name="Won M."/>
            <person name="Lee C.-M."/>
            <person name="Woen H.-Y."/>
            <person name="Kwon S.-W."/>
        </authorList>
    </citation>
    <scope>NUCLEOTIDE SEQUENCE</scope>
    <source>
        <strain evidence="14">5420S-77</strain>
    </source>
</reference>
<evidence type="ECO:0000256" key="1">
    <source>
        <dbReference type="ARBA" id="ARBA00004571"/>
    </source>
</evidence>
<evidence type="ECO:0000259" key="12">
    <source>
        <dbReference type="Pfam" id="PF00593"/>
    </source>
</evidence>
<accession>A0ABY4G371</accession>
<dbReference type="PANTHER" id="PTHR30069">
    <property type="entry name" value="TONB-DEPENDENT OUTER MEMBRANE RECEPTOR"/>
    <property type="match status" value="1"/>
</dbReference>
<keyword evidence="7 10" id="KW-0472">Membrane</keyword>
<evidence type="ECO:0000256" key="5">
    <source>
        <dbReference type="ARBA" id="ARBA00022729"/>
    </source>
</evidence>
<evidence type="ECO:0000256" key="6">
    <source>
        <dbReference type="ARBA" id="ARBA00023077"/>
    </source>
</evidence>
<evidence type="ECO:0000313" key="14">
    <source>
        <dbReference type="EMBL" id="UOQ65297.1"/>
    </source>
</evidence>
<keyword evidence="3 10" id="KW-1134">Transmembrane beta strand</keyword>
<comment type="subcellular location">
    <subcellularLocation>
        <location evidence="1 10">Cell outer membrane</location>
        <topology evidence="1 10">Multi-pass membrane protein</topology>
    </subcellularLocation>
</comment>
<dbReference type="Gene3D" id="2.40.170.20">
    <property type="entry name" value="TonB-dependent receptor, beta-barrel domain"/>
    <property type="match status" value="1"/>
</dbReference>
<keyword evidence="15" id="KW-1185">Reference proteome</keyword>
<keyword evidence="6 11" id="KW-0798">TonB box</keyword>
<evidence type="ECO:0000256" key="10">
    <source>
        <dbReference type="PROSITE-ProRule" id="PRU01360"/>
    </source>
</evidence>
<dbReference type="Pfam" id="PF07715">
    <property type="entry name" value="Plug"/>
    <property type="match status" value="1"/>
</dbReference>
<proteinExistence type="inferred from homology"/>
<protein>
    <submittedName>
        <fullName evidence="14">SusC/RagA family TonB-linked outer membrane protein</fullName>
    </submittedName>
</protein>
<organism evidence="14 15">
    <name type="scientific">Hymenobacter volaticus</name>
    <dbReference type="NCBI Taxonomy" id="2932254"/>
    <lineage>
        <taxon>Bacteria</taxon>
        <taxon>Pseudomonadati</taxon>
        <taxon>Bacteroidota</taxon>
        <taxon>Cytophagia</taxon>
        <taxon>Cytophagales</taxon>
        <taxon>Hymenobacteraceae</taxon>
        <taxon>Hymenobacter</taxon>
    </lineage>
</organism>
<evidence type="ECO:0000259" key="13">
    <source>
        <dbReference type="Pfam" id="PF07715"/>
    </source>
</evidence>
<dbReference type="RefSeq" id="WP_245119303.1">
    <property type="nucleotide sequence ID" value="NZ_CP095061.1"/>
</dbReference>
<dbReference type="InterPro" id="IPR036942">
    <property type="entry name" value="Beta-barrel_TonB_sf"/>
</dbReference>
<dbReference type="Gene3D" id="2.60.40.1120">
    <property type="entry name" value="Carboxypeptidase-like, regulatory domain"/>
    <property type="match status" value="1"/>
</dbReference>
<dbReference type="InterPro" id="IPR037066">
    <property type="entry name" value="Plug_dom_sf"/>
</dbReference>
<dbReference type="Gene3D" id="2.170.130.10">
    <property type="entry name" value="TonB-dependent receptor, plug domain"/>
    <property type="match status" value="1"/>
</dbReference>
<name>A0ABY4G371_9BACT</name>
<keyword evidence="9 10" id="KW-0998">Cell outer membrane</keyword>
<dbReference type="InterPro" id="IPR023997">
    <property type="entry name" value="TonB-dep_OMP_SusC/RagA_CS"/>
</dbReference>
<evidence type="ECO:0000256" key="9">
    <source>
        <dbReference type="ARBA" id="ARBA00023237"/>
    </source>
</evidence>
<dbReference type="SUPFAM" id="SSF56935">
    <property type="entry name" value="Porins"/>
    <property type="match status" value="1"/>
</dbReference>
<comment type="similarity">
    <text evidence="10 11">Belongs to the TonB-dependent receptor family.</text>
</comment>
<dbReference type="InterPro" id="IPR023996">
    <property type="entry name" value="TonB-dep_OMP_SusC/RagA"/>
</dbReference>
<keyword evidence="2 10" id="KW-0813">Transport</keyword>
<feature type="domain" description="TonB-dependent receptor-like beta-barrel" evidence="12">
    <location>
        <begin position="456"/>
        <end position="835"/>
    </location>
</feature>
<dbReference type="InterPro" id="IPR039426">
    <property type="entry name" value="TonB-dep_rcpt-like"/>
</dbReference>